<comment type="similarity">
    <text evidence="2">Belongs to the thymosin beta family.</text>
</comment>
<reference evidence="7" key="1">
    <citation type="submission" date="2025-08" db="UniProtKB">
        <authorList>
            <consortium name="Ensembl"/>
        </authorList>
    </citation>
    <scope>IDENTIFICATION</scope>
</reference>
<evidence type="ECO:0000313" key="7">
    <source>
        <dbReference type="Ensembl" id="ENSSVLP00005006973.1"/>
    </source>
</evidence>
<dbReference type="FunFam" id="1.20.5.520:FF:000001">
    <property type="entry name" value="Thymosin beta"/>
    <property type="match status" value="1"/>
</dbReference>
<evidence type="ECO:0000256" key="3">
    <source>
        <dbReference type="ARBA" id="ARBA00022490"/>
    </source>
</evidence>
<sequence>MLYQASSPRSTFSATMSDKADVAEIERFNKQHLKRVEIQKKNPLPSKETIELEKQTDESPQGMHAKMHCTFLNHRLLILLLLVI</sequence>
<dbReference type="PANTHER" id="PTHR12021">
    <property type="entry name" value="THYMOSIN BETA"/>
    <property type="match status" value="1"/>
</dbReference>
<dbReference type="GO" id="GO:0030334">
    <property type="term" value="P:regulation of cell migration"/>
    <property type="evidence" value="ECO:0007669"/>
    <property type="project" value="TreeGrafter"/>
</dbReference>
<dbReference type="CDD" id="cd22059">
    <property type="entry name" value="WH2_BetaT"/>
    <property type="match status" value="1"/>
</dbReference>
<evidence type="ECO:0000256" key="1">
    <source>
        <dbReference type="ARBA" id="ARBA00004245"/>
    </source>
</evidence>
<proteinExistence type="inferred from homology"/>
<dbReference type="InterPro" id="IPR038386">
    <property type="entry name" value="Beta-thymosin_sf"/>
</dbReference>
<dbReference type="GO" id="GO:0005856">
    <property type="term" value="C:cytoskeleton"/>
    <property type="evidence" value="ECO:0007669"/>
    <property type="project" value="UniProtKB-SubCell"/>
</dbReference>
<dbReference type="Ensembl" id="ENSSVLT00005007772.1">
    <property type="protein sequence ID" value="ENSSVLP00005006973.1"/>
    <property type="gene ID" value="ENSSVLG00005005692.1"/>
</dbReference>
<comment type="function">
    <text evidence="6">Plays an important role in the organization of the cytoskeleton. Binds to and sequesters actin monomers (G actin) and therefore inhibits actin polymerization.</text>
</comment>
<organism evidence="7 8">
    <name type="scientific">Sciurus vulgaris</name>
    <name type="common">Eurasian red squirrel</name>
    <dbReference type="NCBI Taxonomy" id="55149"/>
    <lineage>
        <taxon>Eukaryota</taxon>
        <taxon>Metazoa</taxon>
        <taxon>Chordata</taxon>
        <taxon>Craniata</taxon>
        <taxon>Vertebrata</taxon>
        <taxon>Euteleostomi</taxon>
        <taxon>Mammalia</taxon>
        <taxon>Eutheria</taxon>
        <taxon>Euarchontoglires</taxon>
        <taxon>Glires</taxon>
        <taxon>Rodentia</taxon>
        <taxon>Sciuromorpha</taxon>
        <taxon>Sciuridae</taxon>
        <taxon>Sciurinae</taxon>
        <taxon>Sciurini</taxon>
        <taxon>Sciurus</taxon>
    </lineage>
</organism>
<keyword evidence="3" id="KW-0963">Cytoplasm</keyword>
<dbReference type="OrthoDB" id="2151618at2759"/>
<dbReference type="Gene3D" id="1.20.5.520">
    <property type="entry name" value="Single helix bin"/>
    <property type="match status" value="1"/>
</dbReference>
<evidence type="ECO:0000256" key="4">
    <source>
        <dbReference type="ARBA" id="ARBA00023203"/>
    </source>
</evidence>
<evidence type="ECO:0000313" key="8">
    <source>
        <dbReference type="Proteomes" id="UP000694564"/>
    </source>
</evidence>
<keyword evidence="4" id="KW-0009">Actin-binding</keyword>
<dbReference type="Proteomes" id="UP000694564">
    <property type="component" value="Chromosome 8"/>
</dbReference>
<comment type="subcellular location">
    <subcellularLocation>
        <location evidence="1">Cytoplasm</location>
        <location evidence="1">Cytoskeleton</location>
    </subcellularLocation>
</comment>
<dbReference type="PANTHER" id="PTHR12021:SF3">
    <property type="entry name" value="THYMOSIN BETA-4-LIKE"/>
    <property type="match status" value="1"/>
</dbReference>
<evidence type="ECO:0000256" key="5">
    <source>
        <dbReference type="ARBA" id="ARBA00023212"/>
    </source>
</evidence>
<keyword evidence="8" id="KW-1185">Reference proteome</keyword>
<dbReference type="GO" id="GO:0005737">
    <property type="term" value="C:cytoplasm"/>
    <property type="evidence" value="ECO:0007669"/>
    <property type="project" value="TreeGrafter"/>
</dbReference>
<keyword evidence="5" id="KW-0206">Cytoskeleton</keyword>
<protein>
    <submittedName>
        <fullName evidence="7">Uncharacterized protein</fullName>
    </submittedName>
</protein>
<dbReference type="AlphaFoldDB" id="A0A8D2AWP9"/>
<evidence type="ECO:0000256" key="2">
    <source>
        <dbReference type="ARBA" id="ARBA00009511"/>
    </source>
</evidence>
<dbReference type="Pfam" id="PF01290">
    <property type="entry name" value="Thymosin"/>
    <property type="match status" value="1"/>
</dbReference>
<dbReference type="InterPro" id="IPR001152">
    <property type="entry name" value="Beta-thymosin"/>
</dbReference>
<name>A0A8D2AWP9_SCIVU</name>
<dbReference type="GeneTree" id="ENSGT01010000222693"/>
<dbReference type="GO" id="GO:0007015">
    <property type="term" value="P:actin filament organization"/>
    <property type="evidence" value="ECO:0007669"/>
    <property type="project" value="InterPro"/>
</dbReference>
<dbReference type="GO" id="GO:0003785">
    <property type="term" value="F:actin monomer binding"/>
    <property type="evidence" value="ECO:0007669"/>
    <property type="project" value="InterPro"/>
</dbReference>
<accession>A0A8D2AWP9</accession>
<evidence type="ECO:0000256" key="6">
    <source>
        <dbReference type="ARBA" id="ARBA00025497"/>
    </source>
</evidence>
<reference evidence="7" key="2">
    <citation type="submission" date="2025-09" db="UniProtKB">
        <authorList>
            <consortium name="Ensembl"/>
        </authorList>
    </citation>
    <scope>IDENTIFICATION</scope>
</reference>
<dbReference type="SMART" id="SM00152">
    <property type="entry name" value="THY"/>
    <property type="match status" value="1"/>
</dbReference>